<feature type="domain" description="Rv2525c-like glycoside hydrolase-like" evidence="1">
    <location>
        <begin position="41"/>
        <end position="204"/>
    </location>
</feature>
<dbReference type="RefSeq" id="WP_002829240.1">
    <property type="nucleotide sequence ID" value="NZ_GG697139.1"/>
</dbReference>
<gene>
    <name evidence="2" type="ORF">HMPREF0877_1869</name>
</gene>
<dbReference type="InterPro" id="IPR015020">
    <property type="entry name" value="Rv2525c-like_Glyco_Hydro-like"/>
</dbReference>
<dbReference type="AlphaFoldDB" id="C5RD23"/>
<feature type="non-terminal residue" evidence="2">
    <location>
        <position position="277"/>
    </location>
</feature>
<dbReference type="EMBL" id="ACKU01000035">
    <property type="protein sequence ID" value="EER73915.1"/>
    <property type="molecule type" value="Genomic_DNA"/>
</dbReference>
<dbReference type="STRING" id="585506.HMPREF0877_1869"/>
<dbReference type="SUPFAM" id="SSF51445">
    <property type="entry name" value="(Trans)glycosidases"/>
    <property type="match status" value="1"/>
</dbReference>
<sequence>PYTSIADLTVIKGLLTSNGNVNRDASAMDTSKQLTANDVNYLKSQGYKIIGRYLTGSVGDGAAERNKYLTRTELHDIISAGISVVPIYQDGGGVLGYFSESQGIKDANLAGQAARALGIPSGATIYFAADLDVEDGNIDATIIPYIKAVANQLSGYKVGIYGTRNVCSRAAAAGAVTSAYVADMSTGFSGNLGFPMPKVWAFDQFVEFTLGGIPIDNLGTSGRDKGIKEINNTISAKAALRKIIDNANLTLDGPKVVIVNGGGLHVTAQATSTVNSA</sequence>
<evidence type="ECO:0000313" key="3">
    <source>
        <dbReference type="Proteomes" id="UP000004528"/>
    </source>
</evidence>
<reference evidence="2 3" key="1">
    <citation type="submission" date="2009-04" db="EMBL/GenBank/DDBJ databases">
        <authorList>
            <person name="Qin X."/>
            <person name="Bachman B."/>
            <person name="Battles P."/>
            <person name="Bell A."/>
            <person name="Bess C."/>
            <person name="Bickham C."/>
            <person name="Chaboub L."/>
            <person name="Chen D."/>
            <person name="Coyle M."/>
            <person name="Deiros D.R."/>
            <person name="Dinh H."/>
            <person name="Forbes L."/>
            <person name="Fowler G."/>
            <person name="Francisco L."/>
            <person name="Fu Q."/>
            <person name="Gubbala S."/>
            <person name="Hale W."/>
            <person name="Han Y."/>
            <person name="Hemphill L."/>
            <person name="Highlander S.K."/>
            <person name="Hirani K."/>
            <person name="Hogues M."/>
            <person name="Jackson L."/>
            <person name="Jakkamsetti A."/>
            <person name="Javaid M."/>
            <person name="Jiang H."/>
            <person name="Korchina V."/>
            <person name="Kovar C."/>
            <person name="Lara F."/>
            <person name="Lee S."/>
            <person name="Mata R."/>
            <person name="Mathew T."/>
            <person name="Moen C."/>
            <person name="Morales K."/>
            <person name="Munidasa M."/>
            <person name="Nazareth L."/>
            <person name="Ngo R."/>
            <person name="Nguyen L."/>
            <person name="Okwuonu G."/>
            <person name="Ongeri F."/>
            <person name="Patil S."/>
            <person name="Petrosino J."/>
            <person name="Pham C."/>
            <person name="Pham P."/>
            <person name="Pu L.-L."/>
            <person name="Puazo M."/>
            <person name="Raj R."/>
            <person name="Reid J."/>
            <person name="Rouhana J."/>
            <person name="Saada N."/>
            <person name="Shang Y."/>
            <person name="Simmons D."/>
            <person name="Thornton R."/>
            <person name="Warren J."/>
            <person name="Weissenberger G."/>
            <person name="Zhang J."/>
            <person name="Zhang L."/>
            <person name="Zhou C."/>
            <person name="Zhu D."/>
            <person name="Muzny D."/>
            <person name="Worley K."/>
            <person name="Gibbs R."/>
        </authorList>
    </citation>
    <scope>NUCLEOTIDE SEQUENCE [LARGE SCALE GENOMIC DNA]</scope>
    <source>
        <strain evidence="2 3">ATCC 33313</strain>
    </source>
</reference>
<dbReference type="Gene3D" id="3.20.20.80">
    <property type="entry name" value="Glycosidases"/>
    <property type="match status" value="1"/>
</dbReference>
<comment type="caution">
    <text evidence="2">The sequence shown here is derived from an EMBL/GenBank/DDBJ whole genome shotgun (WGS) entry which is preliminary data.</text>
</comment>
<feature type="non-terminal residue" evidence="2">
    <location>
        <position position="1"/>
    </location>
</feature>
<dbReference type="Pfam" id="PF08924">
    <property type="entry name" value="Rv2525c_GlyHyd-like"/>
    <property type="match status" value="1"/>
</dbReference>
<organism evidence="2 3">
    <name type="scientific">Weissella paramesenteroides ATCC 33313</name>
    <dbReference type="NCBI Taxonomy" id="585506"/>
    <lineage>
        <taxon>Bacteria</taxon>
        <taxon>Bacillati</taxon>
        <taxon>Bacillota</taxon>
        <taxon>Bacilli</taxon>
        <taxon>Lactobacillales</taxon>
        <taxon>Lactobacillaceae</taxon>
        <taxon>Weissella</taxon>
    </lineage>
</organism>
<proteinExistence type="predicted"/>
<accession>C5RD23</accession>
<keyword evidence="3" id="KW-1185">Reference proteome</keyword>
<dbReference type="CDD" id="cd06418">
    <property type="entry name" value="GH25_BacA-like"/>
    <property type="match status" value="1"/>
</dbReference>
<evidence type="ECO:0000313" key="2">
    <source>
        <dbReference type="EMBL" id="EER73915.1"/>
    </source>
</evidence>
<dbReference type="InterPro" id="IPR017853">
    <property type="entry name" value="GH"/>
</dbReference>
<dbReference type="Proteomes" id="UP000004528">
    <property type="component" value="Unassembled WGS sequence"/>
</dbReference>
<name>C5RD23_WEIPA</name>
<evidence type="ECO:0000259" key="1">
    <source>
        <dbReference type="Pfam" id="PF08924"/>
    </source>
</evidence>
<dbReference type="eggNOG" id="COG3409">
    <property type="taxonomic scope" value="Bacteria"/>
</dbReference>
<dbReference type="OrthoDB" id="1795295at2"/>
<protein>
    <recommendedName>
        <fullName evidence="1">Rv2525c-like glycoside hydrolase-like domain-containing protein</fullName>
    </recommendedName>
</protein>